<evidence type="ECO:0008006" key="4">
    <source>
        <dbReference type="Google" id="ProtNLM"/>
    </source>
</evidence>
<protein>
    <recommendedName>
        <fullName evidence="4">Secreted protein</fullName>
    </recommendedName>
</protein>
<reference evidence="2 3" key="2">
    <citation type="journal article" date="2012" name="Proc. Natl. Acad. Sci. U.S.A.">
        <title>Antigenic diversity is generated by distinct evolutionary mechanisms in African trypanosome species.</title>
        <authorList>
            <person name="Jackson A.P."/>
            <person name="Berry A."/>
            <person name="Aslett M."/>
            <person name="Allison H.C."/>
            <person name="Burton P."/>
            <person name="Vavrova-Anderson J."/>
            <person name="Brown R."/>
            <person name="Browne H."/>
            <person name="Corton N."/>
            <person name="Hauser H."/>
            <person name="Gamble J."/>
            <person name="Gilderthorp R."/>
            <person name="Marcello L."/>
            <person name="McQuillan J."/>
            <person name="Otto T.D."/>
            <person name="Quail M.A."/>
            <person name="Sanders M.J."/>
            <person name="van Tonder A."/>
            <person name="Ginger M.L."/>
            <person name="Field M.C."/>
            <person name="Barry J.D."/>
            <person name="Hertz-Fowler C."/>
            <person name="Berriman M."/>
        </authorList>
    </citation>
    <scope>NUCLEOTIDE SEQUENCE [LARGE SCALE GENOMIC DNA]</scope>
    <source>
        <strain evidence="2 3">IL3000</strain>
    </source>
</reference>
<dbReference type="Proteomes" id="UP000000702">
    <property type="component" value="Unassembled WGS sequence"/>
</dbReference>
<evidence type="ECO:0000313" key="3">
    <source>
        <dbReference type="Proteomes" id="UP000000702"/>
    </source>
</evidence>
<evidence type="ECO:0000313" key="2">
    <source>
        <dbReference type="EMBL" id="CCD15313.1"/>
    </source>
</evidence>
<sequence length="120" mass="12797">MLLPRNDTIFLAALMLLPLGALLFCPPGVSCVGAYEERKAYRAHTVRCALIVAWVMKFDGVVVSGKCPVTLEVIAACVGPSCWRAVSLEAPITGNMKVVLGGGRRLILGGIVEWVDVDPC</sequence>
<accession>F9WDG0</accession>
<feature type="chain" id="PRO_5003390213" description="Secreted protein" evidence="1">
    <location>
        <begin position="32"/>
        <end position="120"/>
    </location>
</feature>
<keyword evidence="3" id="KW-1185">Reference proteome</keyword>
<proteinExistence type="predicted"/>
<name>F9WDG0_TRYCI</name>
<comment type="caution">
    <text evidence="2">The sequence shown here is derived from an EMBL/GenBank/DDBJ whole genome shotgun (WGS) entry which is preliminary data.</text>
</comment>
<dbReference type="EMBL" id="CAEQ01001863">
    <property type="protein sequence ID" value="CCD15313.1"/>
    <property type="molecule type" value="Genomic_DNA"/>
</dbReference>
<organism evidence="2 3">
    <name type="scientific">Trypanosoma congolense (strain IL3000)</name>
    <dbReference type="NCBI Taxonomy" id="1068625"/>
    <lineage>
        <taxon>Eukaryota</taxon>
        <taxon>Discoba</taxon>
        <taxon>Euglenozoa</taxon>
        <taxon>Kinetoplastea</taxon>
        <taxon>Metakinetoplastina</taxon>
        <taxon>Trypanosomatida</taxon>
        <taxon>Trypanosomatidae</taxon>
        <taxon>Trypanosoma</taxon>
        <taxon>Nannomonas</taxon>
    </lineage>
</organism>
<dbReference type="AlphaFoldDB" id="F9WDG0"/>
<keyword evidence="1" id="KW-0732">Signal</keyword>
<reference evidence="3" key="1">
    <citation type="submission" date="2011-07" db="EMBL/GenBank/DDBJ databases">
        <title>Divergent evolution of antigenic variation in African trypanosomes.</title>
        <authorList>
            <person name="Jackson A.P."/>
            <person name="Berry A."/>
            <person name="Allison H.C."/>
            <person name="Burton P."/>
            <person name="Anderson J."/>
            <person name="Aslett M."/>
            <person name="Brown R."/>
            <person name="Corton N."/>
            <person name="Harris D."/>
            <person name="Hauser H."/>
            <person name="Gamble J."/>
            <person name="Gilderthorp R."/>
            <person name="McQuillan J."/>
            <person name="Quail M.A."/>
            <person name="Sanders M."/>
            <person name="Van Tonder A."/>
            <person name="Ginger M.L."/>
            <person name="Donelson J.E."/>
            <person name="Field M.C."/>
            <person name="Barry J.D."/>
            <person name="Berriman M."/>
            <person name="Hertz-Fowler C."/>
        </authorList>
    </citation>
    <scope>NUCLEOTIDE SEQUENCE [LARGE SCALE GENOMIC DNA]</scope>
    <source>
        <strain evidence="3">IL3000</strain>
    </source>
</reference>
<feature type="signal peptide" evidence="1">
    <location>
        <begin position="1"/>
        <end position="31"/>
    </location>
</feature>
<gene>
    <name evidence="2" type="ORF">TCIL3000_0_58440</name>
</gene>
<evidence type="ECO:0000256" key="1">
    <source>
        <dbReference type="SAM" id="SignalP"/>
    </source>
</evidence>